<dbReference type="Pfam" id="PF03073">
    <property type="entry name" value="TspO_MBR"/>
    <property type="match status" value="1"/>
</dbReference>
<reference evidence="8" key="1">
    <citation type="journal article" date="2018" name="Nat. Microbiol.">
        <title>Leveraging single-cell genomics to expand the fungal tree of life.</title>
        <authorList>
            <person name="Ahrendt S.R."/>
            <person name="Quandt C.A."/>
            <person name="Ciobanu D."/>
            <person name="Clum A."/>
            <person name="Salamov A."/>
            <person name="Andreopoulos B."/>
            <person name="Cheng J.F."/>
            <person name="Woyke T."/>
            <person name="Pelin A."/>
            <person name="Henrissat B."/>
            <person name="Reynolds N.K."/>
            <person name="Benny G.L."/>
            <person name="Smith M.E."/>
            <person name="James T.Y."/>
            <person name="Grigoriev I.V."/>
        </authorList>
    </citation>
    <scope>NUCLEOTIDE SEQUENCE [LARGE SCALE GENOMIC DNA]</scope>
    <source>
        <strain evidence="8">ATCC 52028</strain>
    </source>
</reference>
<evidence type="ECO:0000256" key="2">
    <source>
        <dbReference type="ARBA" id="ARBA00007524"/>
    </source>
</evidence>
<protein>
    <recommendedName>
        <fullName evidence="9">TspO/MBR-related protein</fullName>
    </recommendedName>
</protein>
<dbReference type="InterPro" id="IPR038330">
    <property type="entry name" value="TspO/MBR-related_sf"/>
</dbReference>
<evidence type="ECO:0000256" key="5">
    <source>
        <dbReference type="ARBA" id="ARBA00023136"/>
    </source>
</evidence>
<dbReference type="Gene3D" id="1.20.1260.100">
    <property type="entry name" value="TspO/MBR protein"/>
    <property type="match status" value="1"/>
</dbReference>
<feature type="transmembrane region" description="Helical" evidence="6">
    <location>
        <begin position="117"/>
        <end position="138"/>
    </location>
</feature>
<evidence type="ECO:0008006" key="9">
    <source>
        <dbReference type="Google" id="ProtNLM"/>
    </source>
</evidence>
<feature type="transmembrane region" description="Helical" evidence="6">
    <location>
        <begin position="51"/>
        <end position="72"/>
    </location>
</feature>
<gene>
    <name evidence="7" type="ORF">CXG81DRAFT_27666</name>
</gene>
<evidence type="ECO:0000313" key="7">
    <source>
        <dbReference type="EMBL" id="RKO99571.1"/>
    </source>
</evidence>
<comment type="similarity">
    <text evidence="2">Belongs to the TspO/BZRP family.</text>
</comment>
<evidence type="ECO:0000256" key="3">
    <source>
        <dbReference type="ARBA" id="ARBA00022692"/>
    </source>
</evidence>
<keyword evidence="3 6" id="KW-0812">Transmembrane</keyword>
<dbReference type="PANTHER" id="PTHR10057:SF0">
    <property type="entry name" value="TRANSLOCATOR PROTEIN"/>
    <property type="match status" value="1"/>
</dbReference>
<name>A0A4P9X3I2_9FUNG</name>
<proteinExistence type="inferred from homology"/>
<dbReference type="AlphaFoldDB" id="A0A4P9X3I2"/>
<dbReference type="PANTHER" id="PTHR10057">
    <property type="entry name" value="PERIPHERAL-TYPE BENZODIAZEPINE RECEPTOR"/>
    <property type="match status" value="1"/>
</dbReference>
<dbReference type="CDD" id="cd15904">
    <property type="entry name" value="TSPO_MBR"/>
    <property type="match status" value="1"/>
</dbReference>
<sequence>MSVLHLINRPLIVALALPTVGGTLSGYATYDSKNSAWYRGIKQPSWKPPPFLFGPVWTTLYGMMGYASYLVWREGQLHPALAPAATAALRVYAANLVCNLAWMPVFFGARQLGAATLLAWVLFGTTAALAAVFAPVHAGAGGLILPYVGWTAYAACLTTWIWRHNPGASGKSAPATPASKRH</sequence>
<dbReference type="Proteomes" id="UP000274922">
    <property type="component" value="Unassembled WGS sequence"/>
</dbReference>
<dbReference type="OrthoDB" id="8841220at2759"/>
<keyword evidence="5 6" id="KW-0472">Membrane</keyword>
<organism evidence="7 8">
    <name type="scientific">Caulochytrium protostelioides</name>
    <dbReference type="NCBI Taxonomy" id="1555241"/>
    <lineage>
        <taxon>Eukaryota</taxon>
        <taxon>Fungi</taxon>
        <taxon>Fungi incertae sedis</taxon>
        <taxon>Chytridiomycota</taxon>
        <taxon>Chytridiomycota incertae sedis</taxon>
        <taxon>Chytridiomycetes</taxon>
        <taxon>Caulochytriales</taxon>
        <taxon>Caulochytriaceae</taxon>
        <taxon>Caulochytrium</taxon>
    </lineage>
</organism>
<dbReference type="GO" id="GO:0005741">
    <property type="term" value="C:mitochondrial outer membrane"/>
    <property type="evidence" value="ECO:0007669"/>
    <property type="project" value="TreeGrafter"/>
</dbReference>
<dbReference type="EMBL" id="ML014274">
    <property type="protein sequence ID" value="RKO99571.1"/>
    <property type="molecule type" value="Genomic_DNA"/>
</dbReference>
<accession>A0A4P9X3I2</accession>
<dbReference type="FunFam" id="1.20.1260.100:FF:000001">
    <property type="entry name" value="translocator protein 2"/>
    <property type="match status" value="1"/>
</dbReference>
<dbReference type="InterPro" id="IPR004307">
    <property type="entry name" value="TspO_MBR"/>
</dbReference>
<evidence type="ECO:0000256" key="6">
    <source>
        <dbReference type="SAM" id="Phobius"/>
    </source>
</evidence>
<keyword evidence="8" id="KW-1185">Reference proteome</keyword>
<dbReference type="PIRSF" id="PIRSF005859">
    <property type="entry name" value="PBR"/>
    <property type="match status" value="1"/>
</dbReference>
<feature type="transmembrane region" description="Helical" evidence="6">
    <location>
        <begin position="144"/>
        <end position="162"/>
    </location>
</feature>
<evidence type="ECO:0000313" key="8">
    <source>
        <dbReference type="Proteomes" id="UP000274922"/>
    </source>
</evidence>
<comment type="subcellular location">
    <subcellularLocation>
        <location evidence="1">Membrane</location>
        <topology evidence="1">Multi-pass membrane protein</topology>
    </subcellularLocation>
</comment>
<evidence type="ECO:0000256" key="1">
    <source>
        <dbReference type="ARBA" id="ARBA00004141"/>
    </source>
</evidence>
<feature type="transmembrane region" description="Helical" evidence="6">
    <location>
        <begin position="84"/>
        <end position="105"/>
    </location>
</feature>
<keyword evidence="4 6" id="KW-1133">Transmembrane helix</keyword>
<dbReference type="STRING" id="1555241.A0A4P9X3I2"/>
<feature type="transmembrane region" description="Helical" evidence="6">
    <location>
        <begin position="12"/>
        <end position="30"/>
    </location>
</feature>
<evidence type="ECO:0000256" key="4">
    <source>
        <dbReference type="ARBA" id="ARBA00022989"/>
    </source>
</evidence>
<dbReference type="GO" id="GO:0033013">
    <property type="term" value="P:tetrapyrrole metabolic process"/>
    <property type="evidence" value="ECO:0007669"/>
    <property type="project" value="UniProtKB-ARBA"/>
</dbReference>